<accession>A0A7C0VBQ0</accession>
<proteinExistence type="predicted"/>
<organism evidence="2">
    <name type="scientific">candidate division WOR-3 bacterium</name>
    <dbReference type="NCBI Taxonomy" id="2052148"/>
    <lineage>
        <taxon>Bacteria</taxon>
        <taxon>Bacteria division WOR-3</taxon>
    </lineage>
</organism>
<evidence type="ECO:0000259" key="1">
    <source>
        <dbReference type="Pfam" id="PF13579"/>
    </source>
</evidence>
<protein>
    <recommendedName>
        <fullName evidence="1">Glycosyltransferase subfamily 4-like N-terminal domain-containing protein</fullName>
    </recommendedName>
</protein>
<dbReference type="Pfam" id="PF13579">
    <property type="entry name" value="Glyco_trans_4_4"/>
    <property type="match status" value="1"/>
</dbReference>
<dbReference type="PANTHER" id="PTHR45947">
    <property type="entry name" value="SULFOQUINOVOSYL TRANSFERASE SQD2"/>
    <property type="match status" value="1"/>
</dbReference>
<comment type="caution">
    <text evidence="2">The sequence shown here is derived from an EMBL/GenBank/DDBJ whole genome shotgun (WGS) entry which is preliminary data.</text>
</comment>
<feature type="domain" description="Glycosyltransferase subfamily 4-like N-terminal" evidence="1">
    <location>
        <begin position="20"/>
        <end position="184"/>
    </location>
</feature>
<feature type="non-terminal residue" evidence="2">
    <location>
        <position position="312"/>
    </location>
</feature>
<dbReference type="InterPro" id="IPR028098">
    <property type="entry name" value="Glyco_trans_4-like_N"/>
</dbReference>
<dbReference type="EMBL" id="DQWE01000091">
    <property type="protein sequence ID" value="HDI82555.1"/>
    <property type="molecule type" value="Genomic_DNA"/>
</dbReference>
<dbReference type="Proteomes" id="UP000885847">
    <property type="component" value="Unassembled WGS sequence"/>
</dbReference>
<name>A0A7C0VBQ0_UNCW3</name>
<gene>
    <name evidence="2" type="ORF">ENF18_02030</name>
</gene>
<dbReference type="GO" id="GO:0016758">
    <property type="term" value="F:hexosyltransferase activity"/>
    <property type="evidence" value="ECO:0007669"/>
    <property type="project" value="TreeGrafter"/>
</dbReference>
<sequence>MPSIGWITYYFPPIAGGGINRNLEIPLHLKRMGWDVSIYTPHPGRYVRIKDVDTNGLNVVRFPTIDPFHLGKISGTGGMGRRDRLTFPDNKVLILPFLFNALKKHDIYVVSAPPFSLFMAGLILKKMGYRWVAEFRDPYVDGTLGNYLLPFLNNMAKSYERSVVKNADSVITLSPGLTEVFQKRYRQSNIYTITNGYSEEDFKDIKKIKGKEFILTYMGSFNRTHSPDIVIEALEILKRKGITNFKFQVVGNILPEYMRRFKEFPFFRYMGFLDRKEAIETIVNSDALLLLLTLEESPYAIPGKTFAYIRTG</sequence>
<evidence type="ECO:0000313" key="2">
    <source>
        <dbReference type="EMBL" id="HDI82555.1"/>
    </source>
</evidence>
<dbReference type="SUPFAM" id="SSF53756">
    <property type="entry name" value="UDP-Glycosyltransferase/glycogen phosphorylase"/>
    <property type="match status" value="1"/>
</dbReference>
<dbReference type="AlphaFoldDB" id="A0A7C0VBQ0"/>
<reference evidence="2" key="1">
    <citation type="journal article" date="2020" name="mSystems">
        <title>Genome- and Community-Level Interaction Insights into Carbon Utilization and Element Cycling Functions of Hydrothermarchaeota in Hydrothermal Sediment.</title>
        <authorList>
            <person name="Zhou Z."/>
            <person name="Liu Y."/>
            <person name="Xu W."/>
            <person name="Pan J."/>
            <person name="Luo Z.H."/>
            <person name="Li M."/>
        </authorList>
    </citation>
    <scope>NUCLEOTIDE SEQUENCE [LARGE SCALE GENOMIC DNA]</scope>
    <source>
        <strain evidence="2">HyVt-102</strain>
    </source>
</reference>
<dbReference type="PANTHER" id="PTHR45947:SF3">
    <property type="entry name" value="SULFOQUINOVOSYL TRANSFERASE SQD2"/>
    <property type="match status" value="1"/>
</dbReference>
<dbReference type="Gene3D" id="3.40.50.2000">
    <property type="entry name" value="Glycogen Phosphorylase B"/>
    <property type="match status" value="1"/>
</dbReference>
<dbReference type="InterPro" id="IPR050194">
    <property type="entry name" value="Glycosyltransferase_grp1"/>
</dbReference>